<keyword evidence="3" id="KW-0805">Transcription regulation</keyword>
<name>B4KD79_DROMO</name>
<reference evidence="8 9" key="1">
    <citation type="journal article" date="2007" name="Nature">
        <title>Evolution of genes and genomes on the Drosophila phylogeny.</title>
        <authorList>
            <consortium name="Drosophila 12 Genomes Consortium"/>
            <person name="Clark A.G."/>
            <person name="Eisen M.B."/>
            <person name="Smith D.R."/>
            <person name="Bergman C.M."/>
            <person name="Oliver B."/>
            <person name="Markow T.A."/>
            <person name="Kaufman T.C."/>
            <person name="Kellis M."/>
            <person name="Gelbart W."/>
            <person name="Iyer V.N."/>
            <person name="Pollard D.A."/>
            <person name="Sackton T.B."/>
            <person name="Larracuente A.M."/>
            <person name="Singh N.D."/>
            <person name="Abad J.P."/>
            <person name="Abt D.N."/>
            <person name="Adryan B."/>
            <person name="Aguade M."/>
            <person name="Akashi H."/>
            <person name="Anderson W.W."/>
            <person name="Aquadro C.F."/>
            <person name="Ardell D.H."/>
            <person name="Arguello R."/>
            <person name="Artieri C.G."/>
            <person name="Barbash D.A."/>
            <person name="Barker D."/>
            <person name="Barsanti P."/>
            <person name="Batterham P."/>
            <person name="Batzoglou S."/>
            <person name="Begun D."/>
            <person name="Bhutkar A."/>
            <person name="Blanco E."/>
            <person name="Bosak S.A."/>
            <person name="Bradley R.K."/>
            <person name="Brand A.D."/>
            <person name="Brent M.R."/>
            <person name="Brooks A.N."/>
            <person name="Brown R.H."/>
            <person name="Butlin R.K."/>
            <person name="Caggese C."/>
            <person name="Calvi B.R."/>
            <person name="Bernardo de Carvalho A."/>
            <person name="Caspi A."/>
            <person name="Castrezana S."/>
            <person name="Celniker S.E."/>
            <person name="Chang J.L."/>
            <person name="Chapple C."/>
            <person name="Chatterji S."/>
            <person name="Chinwalla A."/>
            <person name="Civetta A."/>
            <person name="Clifton S.W."/>
            <person name="Comeron J.M."/>
            <person name="Costello J.C."/>
            <person name="Coyne J.A."/>
            <person name="Daub J."/>
            <person name="David R.G."/>
            <person name="Delcher A.L."/>
            <person name="Delehaunty K."/>
            <person name="Do C.B."/>
            <person name="Ebling H."/>
            <person name="Edwards K."/>
            <person name="Eickbush T."/>
            <person name="Evans J.D."/>
            <person name="Filipski A."/>
            <person name="Findeiss S."/>
            <person name="Freyhult E."/>
            <person name="Fulton L."/>
            <person name="Fulton R."/>
            <person name="Garcia A.C."/>
            <person name="Gardiner A."/>
            <person name="Garfield D.A."/>
            <person name="Garvin B.E."/>
            <person name="Gibson G."/>
            <person name="Gilbert D."/>
            <person name="Gnerre S."/>
            <person name="Godfrey J."/>
            <person name="Good R."/>
            <person name="Gotea V."/>
            <person name="Gravely B."/>
            <person name="Greenberg A.J."/>
            <person name="Griffiths-Jones S."/>
            <person name="Gross S."/>
            <person name="Guigo R."/>
            <person name="Gustafson E.A."/>
            <person name="Haerty W."/>
            <person name="Hahn M.W."/>
            <person name="Halligan D.L."/>
            <person name="Halpern A.L."/>
            <person name="Halter G.M."/>
            <person name="Han M.V."/>
            <person name="Heger A."/>
            <person name="Hillier L."/>
            <person name="Hinrichs A.S."/>
            <person name="Holmes I."/>
            <person name="Hoskins R.A."/>
            <person name="Hubisz M.J."/>
            <person name="Hultmark D."/>
            <person name="Huntley M.A."/>
            <person name="Jaffe D.B."/>
            <person name="Jagadeeshan S."/>
            <person name="Jeck W.R."/>
            <person name="Johnson J."/>
            <person name="Jones C.D."/>
            <person name="Jordan W.C."/>
            <person name="Karpen G.H."/>
            <person name="Kataoka E."/>
            <person name="Keightley P.D."/>
            <person name="Kheradpour P."/>
            <person name="Kirkness E.F."/>
            <person name="Koerich L.B."/>
            <person name="Kristiansen K."/>
            <person name="Kudrna D."/>
            <person name="Kulathinal R.J."/>
            <person name="Kumar S."/>
            <person name="Kwok R."/>
            <person name="Lander E."/>
            <person name="Langley C.H."/>
            <person name="Lapoint R."/>
            <person name="Lazzaro B.P."/>
            <person name="Lee S.J."/>
            <person name="Levesque L."/>
            <person name="Li R."/>
            <person name="Lin C.F."/>
            <person name="Lin M.F."/>
            <person name="Lindblad-Toh K."/>
            <person name="Llopart A."/>
            <person name="Long M."/>
            <person name="Low L."/>
            <person name="Lozovsky E."/>
            <person name="Lu J."/>
            <person name="Luo M."/>
            <person name="Machado C.A."/>
            <person name="Makalowski W."/>
            <person name="Marzo M."/>
            <person name="Matsuda M."/>
            <person name="Matzkin L."/>
            <person name="McAllister B."/>
            <person name="McBride C.S."/>
            <person name="McKernan B."/>
            <person name="McKernan K."/>
            <person name="Mendez-Lago M."/>
            <person name="Minx P."/>
            <person name="Mollenhauer M.U."/>
            <person name="Montooth K."/>
            <person name="Mount S.M."/>
            <person name="Mu X."/>
            <person name="Myers E."/>
            <person name="Negre B."/>
            <person name="Newfeld S."/>
            <person name="Nielsen R."/>
            <person name="Noor M.A."/>
            <person name="O'Grady P."/>
            <person name="Pachter L."/>
            <person name="Papaceit M."/>
            <person name="Parisi M.J."/>
            <person name="Parisi M."/>
            <person name="Parts L."/>
            <person name="Pedersen J.S."/>
            <person name="Pesole G."/>
            <person name="Phillippy A.M."/>
            <person name="Ponting C.P."/>
            <person name="Pop M."/>
            <person name="Porcelli D."/>
            <person name="Powell J.R."/>
            <person name="Prohaska S."/>
            <person name="Pruitt K."/>
            <person name="Puig M."/>
            <person name="Quesneville H."/>
            <person name="Ram K.R."/>
            <person name="Rand D."/>
            <person name="Rasmussen M.D."/>
            <person name="Reed L.K."/>
            <person name="Reenan R."/>
            <person name="Reily A."/>
            <person name="Remington K.A."/>
            <person name="Rieger T.T."/>
            <person name="Ritchie M.G."/>
            <person name="Robin C."/>
            <person name="Rogers Y.H."/>
            <person name="Rohde C."/>
            <person name="Rozas J."/>
            <person name="Rubenfield M.J."/>
            <person name="Ruiz A."/>
            <person name="Russo S."/>
            <person name="Salzberg S.L."/>
            <person name="Sanchez-Gracia A."/>
            <person name="Saranga D.J."/>
            <person name="Sato H."/>
            <person name="Schaeffer S.W."/>
            <person name="Schatz M.C."/>
            <person name="Schlenke T."/>
            <person name="Schwartz R."/>
            <person name="Segarra C."/>
            <person name="Singh R.S."/>
            <person name="Sirot L."/>
            <person name="Sirota M."/>
            <person name="Sisneros N.B."/>
            <person name="Smith C.D."/>
            <person name="Smith T.F."/>
            <person name="Spieth J."/>
            <person name="Stage D.E."/>
            <person name="Stark A."/>
            <person name="Stephan W."/>
            <person name="Strausberg R.L."/>
            <person name="Strempel S."/>
            <person name="Sturgill D."/>
            <person name="Sutton G."/>
            <person name="Sutton G.G."/>
            <person name="Tao W."/>
            <person name="Teichmann S."/>
            <person name="Tobari Y.N."/>
            <person name="Tomimura Y."/>
            <person name="Tsolas J.M."/>
            <person name="Valente V.L."/>
            <person name="Venter E."/>
            <person name="Venter J.C."/>
            <person name="Vicario S."/>
            <person name="Vieira F.G."/>
            <person name="Vilella A.J."/>
            <person name="Villasante A."/>
            <person name="Walenz B."/>
            <person name="Wang J."/>
            <person name="Wasserman M."/>
            <person name="Watts T."/>
            <person name="Wilson D."/>
            <person name="Wilson R.K."/>
            <person name="Wing R.A."/>
            <person name="Wolfner M.F."/>
            <person name="Wong A."/>
            <person name="Wong G.K."/>
            <person name="Wu C.I."/>
            <person name="Wu G."/>
            <person name="Yamamoto D."/>
            <person name="Yang H.P."/>
            <person name="Yang S.P."/>
            <person name="Yorke J.A."/>
            <person name="Yoshida K."/>
            <person name="Zdobnov E."/>
            <person name="Zhang P."/>
            <person name="Zhang Y."/>
            <person name="Zimin A.V."/>
            <person name="Baldwin J."/>
            <person name="Abdouelleil A."/>
            <person name="Abdulkadir J."/>
            <person name="Abebe A."/>
            <person name="Abera B."/>
            <person name="Abreu J."/>
            <person name="Acer S.C."/>
            <person name="Aftuck L."/>
            <person name="Alexander A."/>
            <person name="An P."/>
            <person name="Anderson E."/>
            <person name="Anderson S."/>
            <person name="Arachi H."/>
            <person name="Azer M."/>
            <person name="Bachantsang P."/>
            <person name="Barry A."/>
            <person name="Bayul T."/>
            <person name="Berlin A."/>
            <person name="Bessette D."/>
            <person name="Bloom T."/>
            <person name="Blye J."/>
            <person name="Boguslavskiy L."/>
            <person name="Bonnet C."/>
            <person name="Boukhgalter B."/>
            <person name="Bourzgui I."/>
            <person name="Brown A."/>
            <person name="Cahill P."/>
            <person name="Channer S."/>
            <person name="Cheshatsang Y."/>
            <person name="Chuda L."/>
            <person name="Citroen M."/>
            <person name="Collymore A."/>
            <person name="Cooke P."/>
            <person name="Costello M."/>
            <person name="D'Aco K."/>
            <person name="Daza R."/>
            <person name="De Haan G."/>
            <person name="DeGray S."/>
            <person name="DeMaso C."/>
            <person name="Dhargay N."/>
            <person name="Dooley K."/>
            <person name="Dooley E."/>
            <person name="Doricent M."/>
            <person name="Dorje P."/>
            <person name="Dorjee K."/>
            <person name="Dupes A."/>
            <person name="Elong R."/>
            <person name="Falk J."/>
            <person name="Farina A."/>
            <person name="Faro S."/>
            <person name="Ferguson D."/>
            <person name="Fisher S."/>
            <person name="Foley C.D."/>
            <person name="Franke A."/>
            <person name="Friedrich D."/>
            <person name="Gadbois L."/>
            <person name="Gearin G."/>
            <person name="Gearin C.R."/>
            <person name="Giannoukos G."/>
            <person name="Goode T."/>
            <person name="Graham J."/>
            <person name="Grandbois E."/>
            <person name="Grewal S."/>
            <person name="Gyaltsen K."/>
            <person name="Hafez N."/>
            <person name="Hagos B."/>
            <person name="Hall J."/>
            <person name="Henson C."/>
            <person name="Hollinger A."/>
            <person name="Honan T."/>
            <person name="Huard M.D."/>
            <person name="Hughes L."/>
            <person name="Hurhula B."/>
            <person name="Husby M.E."/>
            <person name="Kamat A."/>
            <person name="Kanga B."/>
            <person name="Kashin S."/>
            <person name="Khazanovich D."/>
            <person name="Kisner P."/>
            <person name="Lance K."/>
            <person name="Lara M."/>
            <person name="Lee W."/>
            <person name="Lennon N."/>
            <person name="Letendre F."/>
            <person name="LeVine R."/>
            <person name="Lipovsky A."/>
            <person name="Liu X."/>
            <person name="Liu J."/>
            <person name="Liu S."/>
            <person name="Lokyitsang T."/>
            <person name="Lokyitsang Y."/>
            <person name="Lubonja R."/>
            <person name="Lui A."/>
            <person name="MacDonald P."/>
            <person name="Magnisalis V."/>
            <person name="Maru K."/>
            <person name="Matthews C."/>
            <person name="McCusker W."/>
            <person name="McDonough S."/>
            <person name="Mehta T."/>
            <person name="Meldrim J."/>
            <person name="Meneus L."/>
            <person name="Mihai O."/>
            <person name="Mihalev A."/>
            <person name="Mihova T."/>
            <person name="Mittelman R."/>
            <person name="Mlenga V."/>
            <person name="Montmayeur A."/>
            <person name="Mulrain L."/>
            <person name="Navidi A."/>
            <person name="Naylor J."/>
            <person name="Negash T."/>
            <person name="Nguyen T."/>
            <person name="Nguyen N."/>
            <person name="Nicol R."/>
            <person name="Norbu C."/>
            <person name="Norbu N."/>
            <person name="Novod N."/>
            <person name="O'Neill B."/>
            <person name="Osman S."/>
            <person name="Markiewicz E."/>
            <person name="Oyono O.L."/>
            <person name="Patti C."/>
            <person name="Phunkhang P."/>
            <person name="Pierre F."/>
            <person name="Priest M."/>
            <person name="Raghuraman S."/>
            <person name="Rege F."/>
            <person name="Reyes R."/>
            <person name="Rise C."/>
            <person name="Rogov P."/>
            <person name="Ross K."/>
            <person name="Ryan E."/>
            <person name="Settipalli S."/>
            <person name="Shea T."/>
            <person name="Sherpa N."/>
            <person name="Shi L."/>
            <person name="Shih D."/>
            <person name="Sparrow T."/>
            <person name="Spaulding J."/>
            <person name="Stalker J."/>
            <person name="Stange-Thomann N."/>
            <person name="Stavropoulos S."/>
            <person name="Stone C."/>
            <person name="Strader C."/>
            <person name="Tesfaye S."/>
            <person name="Thomson T."/>
            <person name="Thoulutsang Y."/>
            <person name="Thoulutsang D."/>
            <person name="Topham K."/>
            <person name="Topping I."/>
            <person name="Tsamla T."/>
            <person name="Vassiliev H."/>
            <person name="Vo A."/>
            <person name="Wangchuk T."/>
            <person name="Wangdi T."/>
            <person name="Weiand M."/>
            <person name="Wilkinson J."/>
            <person name="Wilson A."/>
            <person name="Yadav S."/>
            <person name="Young G."/>
            <person name="Yu Q."/>
            <person name="Zembek L."/>
            <person name="Zhong D."/>
            <person name="Zimmer A."/>
            <person name="Zwirko Z."/>
            <person name="Jaffe D.B."/>
            <person name="Alvarez P."/>
            <person name="Brockman W."/>
            <person name="Butler J."/>
            <person name="Chin C."/>
            <person name="Gnerre S."/>
            <person name="Grabherr M."/>
            <person name="Kleber M."/>
            <person name="Mauceli E."/>
            <person name="MacCallum I."/>
        </authorList>
    </citation>
    <scope>NUCLEOTIDE SEQUENCE [LARGE SCALE GENOMIC DNA]</scope>
    <source>
        <strain evidence="9">Tucson 15081-1352.22</strain>
    </source>
</reference>
<dbReference type="GO" id="GO:0051123">
    <property type="term" value="P:RNA polymerase II preinitiation complex assembly"/>
    <property type="evidence" value="ECO:0007669"/>
    <property type="project" value="TreeGrafter"/>
</dbReference>
<dbReference type="GO" id="GO:0005669">
    <property type="term" value="C:transcription factor TFIID complex"/>
    <property type="evidence" value="ECO:0007669"/>
    <property type="project" value="InterPro"/>
</dbReference>
<dbReference type="GO" id="GO:0000124">
    <property type="term" value="C:SAGA complex"/>
    <property type="evidence" value="ECO:0007669"/>
    <property type="project" value="InterPro"/>
</dbReference>
<dbReference type="eggNOG" id="KOG2549">
    <property type="taxonomic scope" value="Eukaryota"/>
</dbReference>
<dbReference type="CDD" id="cd08050">
    <property type="entry name" value="TAF6C"/>
    <property type="match status" value="1"/>
</dbReference>
<keyword evidence="9" id="KW-1185">Reference proteome</keyword>
<comment type="similarity">
    <text evidence="2">Belongs to the TAF6 family.</text>
</comment>
<evidence type="ECO:0000256" key="1">
    <source>
        <dbReference type="ARBA" id="ARBA00004123"/>
    </source>
</evidence>
<dbReference type="Gene3D" id="1.25.40.770">
    <property type="entry name" value="TAF6, C-terminal HEAT repeat domain"/>
    <property type="match status" value="1"/>
</dbReference>
<organism evidence="8 9">
    <name type="scientific">Drosophila mojavensis</name>
    <name type="common">Fruit fly</name>
    <dbReference type="NCBI Taxonomy" id="7230"/>
    <lineage>
        <taxon>Eukaryota</taxon>
        <taxon>Metazoa</taxon>
        <taxon>Ecdysozoa</taxon>
        <taxon>Arthropoda</taxon>
        <taxon>Hexapoda</taxon>
        <taxon>Insecta</taxon>
        <taxon>Pterygota</taxon>
        <taxon>Neoptera</taxon>
        <taxon>Endopterygota</taxon>
        <taxon>Diptera</taxon>
        <taxon>Brachycera</taxon>
        <taxon>Muscomorpha</taxon>
        <taxon>Ephydroidea</taxon>
        <taxon>Drosophilidae</taxon>
        <taxon>Drosophila</taxon>
    </lineage>
</organism>
<keyword evidence="5" id="KW-0539">Nucleus</keyword>
<dbReference type="OrthoDB" id="361039at2759"/>
<dbReference type="GO" id="GO:0016251">
    <property type="term" value="F:RNA polymerase II general transcription initiation factor activity"/>
    <property type="evidence" value="ECO:0007669"/>
    <property type="project" value="InterPro"/>
</dbReference>
<dbReference type="InterPro" id="IPR011442">
    <property type="entry name" value="TAF6_C"/>
</dbReference>
<dbReference type="PhylomeDB" id="B4KD79"/>
<feature type="region of interest" description="Disordered" evidence="6">
    <location>
        <begin position="103"/>
        <end position="144"/>
    </location>
</feature>
<dbReference type="Pfam" id="PF07571">
    <property type="entry name" value="TAF6_C"/>
    <property type="match status" value="1"/>
</dbReference>
<protein>
    <recommendedName>
        <fullName evidence="7">TAF6 C-terminal HEAT repeat domain-containing protein</fullName>
    </recommendedName>
</protein>
<evidence type="ECO:0000256" key="4">
    <source>
        <dbReference type="ARBA" id="ARBA00023163"/>
    </source>
</evidence>
<keyword evidence="4" id="KW-0804">Transcription</keyword>
<dbReference type="AlphaFoldDB" id="B4KD79"/>
<dbReference type="GO" id="GO:0003713">
    <property type="term" value="F:transcription coactivator activity"/>
    <property type="evidence" value="ECO:0007669"/>
    <property type="project" value="TreeGrafter"/>
</dbReference>
<evidence type="ECO:0000313" key="8">
    <source>
        <dbReference type="EMBL" id="EDW14861.1"/>
    </source>
</evidence>
<gene>
    <name evidence="8" type="primary">Dmoj\GI24488</name>
    <name evidence="8" type="ORF">Dmoj_GI24488</name>
</gene>
<comment type="subcellular location">
    <subcellularLocation>
        <location evidence="1">Nucleus</location>
    </subcellularLocation>
</comment>
<dbReference type="OMA" id="KYIRHRV"/>
<sequence>MNHISIMLKSVNDDWKRIHTSTLSRMSLQSIARASIGETLTGRLIQAVAQNVRKDISQIVAEAAKYARRTRSSKITIDHLLFALEEHNISLDLLHVNYASPDPIETDKPISKPPIKKSSLDRASRKDAKRRKREREAPFEPYDSNAPLEERNRWLKREQVLLMSNKRFPLSKEQQEFFLVITEACMGNSEFARREALHSLRTDSSLQPMLYRLSLFIGEAVKVNVAQKNFALLIYLMRMVQNVLFNPHLQLHNYLHLLVPSVLSCAVSRQICAFPTVQNHCAAREYATNIMADFIRAYGYPGNDILPRVISVYKNGLKSSILMTIYGSLVGLSKMGRYAIRDCVIPEIRSLSEGIQPYLIKIDNDNAEYKTAVYIRHRLLKMTAPILKTIHDTSEDIVEYTKRYGLLGYSLYDAVKLDRFVDNLIEEIEEENIAQINAEI</sequence>
<accession>B4KD79</accession>
<dbReference type="PANTHER" id="PTHR10221:SF9">
    <property type="entry name" value="TRANSCRIPTION INITIATION FACTOR TFIID SUBUNIT 6"/>
    <property type="match status" value="1"/>
</dbReference>
<evidence type="ECO:0000256" key="2">
    <source>
        <dbReference type="ARBA" id="ARBA00007688"/>
    </source>
</evidence>
<dbReference type="InterPro" id="IPR046344">
    <property type="entry name" value="TAF6_C_sf"/>
</dbReference>
<evidence type="ECO:0000256" key="6">
    <source>
        <dbReference type="SAM" id="MobiDB-lite"/>
    </source>
</evidence>
<proteinExistence type="inferred from homology"/>
<dbReference type="GO" id="GO:0046695">
    <property type="term" value="C:SLIK (SAGA-like) complex"/>
    <property type="evidence" value="ECO:0007669"/>
    <property type="project" value="InterPro"/>
</dbReference>
<evidence type="ECO:0000256" key="5">
    <source>
        <dbReference type="ARBA" id="ARBA00023242"/>
    </source>
</evidence>
<feature type="domain" description="TAF6 C-terminal HEAT repeat" evidence="7">
    <location>
        <begin position="169"/>
        <end position="348"/>
    </location>
</feature>
<dbReference type="Proteomes" id="UP000009192">
    <property type="component" value="Unassembled WGS sequence"/>
</dbReference>
<dbReference type="KEGG" id="dmo:Dmoj_GI24488"/>
<evidence type="ECO:0000259" key="7">
    <source>
        <dbReference type="Pfam" id="PF07571"/>
    </source>
</evidence>
<dbReference type="HOGENOM" id="CLU_035939_0_0_1"/>
<dbReference type="FunCoup" id="B4KD79">
    <property type="interactions" value="54"/>
</dbReference>
<dbReference type="InParanoid" id="B4KD79"/>
<dbReference type="InterPro" id="IPR037796">
    <property type="entry name" value="TAF6"/>
</dbReference>
<dbReference type="EMBL" id="CH933806">
    <property type="protein sequence ID" value="EDW14861.1"/>
    <property type="molecule type" value="Genomic_DNA"/>
</dbReference>
<evidence type="ECO:0000313" key="9">
    <source>
        <dbReference type="Proteomes" id="UP000009192"/>
    </source>
</evidence>
<evidence type="ECO:0000256" key="3">
    <source>
        <dbReference type="ARBA" id="ARBA00023015"/>
    </source>
</evidence>
<dbReference type="FunFam" id="1.25.40.770:FF:000001">
    <property type="entry name" value="Transcription initiation factor TFIID subunit 6"/>
    <property type="match status" value="1"/>
</dbReference>
<dbReference type="PANTHER" id="PTHR10221">
    <property type="entry name" value="TRANSCRIPTION INITIATION FACTOR TFIID SUBUNIT 6"/>
    <property type="match status" value="1"/>
</dbReference>